<gene>
    <name evidence="1" type="ORF">JUGLONE_237</name>
</gene>
<dbReference type="EMBL" id="KU737345">
    <property type="protein sequence ID" value="AMW61613.1"/>
    <property type="molecule type" value="Genomic_DNA"/>
</dbReference>
<reference evidence="2" key="1">
    <citation type="submission" date="2016-02" db="EMBL/GenBank/DDBJ databases">
        <authorList>
            <person name="Mokah H."/>
            <person name="Prakash A."/>
            <person name="Horton L."/>
            <person name="Cochran E."/>
            <person name="Foltz S."/>
            <person name="Olszewski N."/>
            <person name="Jeyasankar M."/>
            <person name="Sehgal N."/>
            <person name="Miller A."/>
            <person name="Luong A."/>
            <person name="Miller R."/>
            <person name="Afzal A."/>
            <person name="Dandamudi K."/>
            <person name="Yoo S."/>
            <person name="Shi R."/>
            <person name="Carvalho R."/>
            <person name="Koparde V.N."/>
            <person name="Lee V."/>
            <person name="Buck G."/>
            <person name="Serrano M.G."/>
            <person name="Johnson A."/>
        </authorList>
    </citation>
    <scope>NUCLEOTIDE SEQUENCE [LARGE SCALE GENOMIC DNA]</scope>
</reference>
<evidence type="ECO:0000313" key="2">
    <source>
        <dbReference type="Proteomes" id="UP000225977"/>
    </source>
</evidence>
<organism evidence="1 2">
    <name type="scientific">Bacillus phage Juglone</name>
    <dbReference type="NCBI Taxonomy" id="1805949"/>
    <lineage>
        <taxon>Viruses</taxon>
        <taxon>Duplodnaviria</taxon>
        <taxon>Heunggongvirae</taxon>
        <taxon>Uroviricota</taxon>
        <taxon>Caudoviricetes</taxon>
        <taxon>Herelleviridae</taxon>
        <taxon>Bastillevirinae</taxon>
        <taxon>Bequatrovirus</taxon>
        <taxon>Bequatrovirus troll</taxon>
    </lineage>
</organism>
<name>A0A143FK60_9CAUD</name>
<evidence type="ECO:0000313" key="1">
    <source>
        <dbReference type="EMBL" id="AMW61613.1"/>
    </source>
</evidence>
<dbReference type="Proteomes" id="UP000225977">
    <property type="component" value="Segment"/>
</dbReference>
<protein>
    <submittedName>
        <fullName evidence="1">Uncharacterized protein</fullName>
    </submittedName>
</protein>
<accession>A0A143FK60</accession>
<proteinExistence type="predicted"/>
<sequence>MKTKFKIGQLISSVYLPDGKYVIVDVWEQQPQDTVGNRRSSYENKFKAVEVNDDGLYKEPFNQIEFSTCGAYTGSIAEINITILEELEVVFMSSGTKAKLNEQLSKKPNATYIVKATNMYDDESRPVIYVGTSQEEADTSVATSSELEDFYKEIWIDGKKIRSYYKSYKSSDWSLEDGKTEDVVVDALTSINNLGISVAKIRGMNDIKQALDIEEQNELEEAVRNIFGQVHSIYTELEKIRVPK</sequence>